<dbReference type="PROSITE" id="PS51904">
    <property type="entry name" value="GLYCOSYL_HYDROL_F25_2"/>
    <property type="match status" value="1"/>
</dbReference>
<sequence>MNRQTLIRITSLFLAGILLWETPASAYAEELVNEPVKQIIVQEEPLEKDTESVEETEVPSNDEDVISEEPAPKDPEETEKREPLEKVTLYTAASGYNRIILTWEKNERATGYKIYRKQGDQEYSLLKNIESGDTLRYVDTGLMFDTLYEYKICAVEELDGEELVGEESDSVAQRTTLESVKMSSVDSMDYQTLQVSWNQVTGADGYEIYRSESDDQWNQLGQVSADADCIYVDEGLRLGREYTYMVRAYRLNNGNRVYSDDSDTMSGHTELQKVLNLKATVTRYDMVKLTWDKAGAQKYQVWYQTEGSEEWKYVATTIATTYQVTNVICGEKYTFKVRGIVEQDGNLNYGEDSDPVTQMTTIVTPSPKVQEQRYNRIKIGWPAVPGAEKYEVYYSPHSENGEFTYVGTTSDLTFTHQNRKLGHTYYYKVKAIRQKYTTDFSKVVYGKTRLDALTGLSASRSNSGRTVTLSWNQVEGVEKYEIYRSQGGSYSKIATVASTTYKDEKLNRTTTYTYKVVGVLGAFTTEATVRSNGENITTYGIDVSAYQGEIDWGDVADSGINFAMLRIITGSSSNSTTLDTQFENNYRRARRNGVKVGVYRYSYATTASGARREARKIIEALDGRTLDYPIAMDMEATSVLNATSKSDRTRIVRAFKDEIESAGYRFVLYANLNWLNNYLDMNALSDCEVWIARYRDFNRGHGYTGGGKVTMWQYTSTGRVSGISGNVDRDVSYKSY</sequence>
<dbReference type="EMBL" id="JBBMFC010000012">
    <property type="protein sequence ID" value="MEQ2578794.1"/>
    <property type="molecule type" value="Genomic_DNA"/>
</dbReference>
<dbReference type="InterPro" id="IPR013783">
    <property type="entry name" value="Ig-like_fold"/>
</dbReference>
<gene>
    <name evidence="5" type="ORF">WMO62_08075</name>
</gene>
<keyword evidence="6" id="KW-1185">Reference proteome</keyword>
<feature type="compositionally biased region" description="Basic and acidic residues" evidence="2">
    <location>
        <begin position="70"/>
        <end position="84"/>
    </location>
</feature>
<evidence type="ECO:0000313" key="5">
    <source>
        <dbReference type="EMBL" id="MEQ2578794.1"/>
    </source>
</evidence>
<protein>
    <submittedName>
        <fullName evidence="5">GH25 family lysozyme</fullName>
    </submittedName>
</protein>
<dbReference type="PANTHER" id="PTHR34135:SF2">
    <property type="entry name" value="LYSOZYME"/>
    <property type="match status" value="1"/>
</dbReference>
<feature type="compositionally biased region" description="Acidic residues" evidence="2">
    <location>
        <begin position="52"/>
        <end position="67"/>
    </location>
</feature>
<evidence type="ECO:0000259" key="4">
    <source>
        <dbReference type="PROSITE" id="PS50853"/>
    </source>
</evidence>
<accession>A0ABV1I0S3</accession>
<dbReference type="CDD" id="cd00063">
    <property type="entry name" value="FN3"/>
    <property type="match status" value="2"/>
</dbReference>
<dbReference type="Pfam" id="PF01183">
    <property type="entry name" value="Glyco_hydro_25"/>
    <property type="match status" value="1"/>
</dbReference>
<dbReference type="RefSeq" id="WP_349144359.1">
    <property type="nucleotide sequence ID" value="NZ_JBBMFC010000012.1"/>
</dbReference>
<dbReference type="InterPro" id="IPR017853">
    <property type="entry name" value="GH"/>
</dbReference>
<keyword evidence="3" id="KW-0732">Signal</keyword>
<comment type="similarity">
    <text evidence="1">Belongs to the glycosyl hydrolase 25 family.</text>
</comment>
<feature type="signal peptide" evidence="3">
    <location>
        <begin position="1"/>
        <end position="26"/>
    </location>
</feature>
<dbReference type="InterPro" id="IPR003961">
    <property type="entry name" value="FN3_dom"/>
</dbReference>
<organism evidence="5 6">
    <name type="scientific">Hominiventricola aquisgranensis</name>
    <dbReference type="NCBI Taxonomy" id="3133164"/>
    <lineage>
        <taxon>Bacteria</taxon>
        <taxon>Bacillati</taxon>
        <taxon>Bacillota</taxon>
        <taxon>Clostridia</taxon>
        <taxon>Lachnospirales</taxon>
        <taxon>Lachnospiraceae</taxon>
        <taxon>Hominiventricola</taxon>
    </lineage>
</organism>
<comment type="caution">
    <text evidence="5">The sequence shown here is derived from an EMBL/GenBank/DDBJ whole genome shotgun (WGS) entry which is preliminary data.</text>
</comment>
<feature type="domain" description="Fibronectin type-III" evidence="4">
    <location>
        <begin position="83"/>
        <end position="179"/>
    </location>
</feature>
<reference evidence="5 6" key="1">
    <citation type="submission" date="2024-03" db="EMBL/GenBank/DDBJ databases">
        <title>Human intestinal bacterial collection.</title>
        <authorList>
            <person name="Pauvert C."/>
            <person name="Hitch T.C.A."/>
            <person name="Clavel T."/>
        </authorList>
    </citation>
    <scope>NUCLEOTIDE SEQUENCE [LARGE SCALE GENOMIC DNA]</scope>
    <source>
        <strain evidence="5 6">CLA-AA-H78B</strain>
    </source>
</reference>
<name>A0ABV1I0S3_9FIRM</name>
<dbReference type="Gene3D" id="2.60.40.10">
    <property type="entry name" value="Immunoglobulins"/>
    <property type="match status" value="5"/>
</dbReference>
<dbReference type="PANTHER" id="PTHR34135">
    <property type="entry name" value="LYSOZYME"/>
    <property type="match status" value="1"/>
</dbReference>
<feature type="chain" id="PRO_5045335057" evidence="3">
    <location>
        <begin position="27"/>
        <end position="736"/>
    </location>
</feature>
<dbReference type="Proteomes" id="UP001470288">
    <property type="component" value="Unassembled WGS sequence"/>
</dbReference>
<feature type="domain" description="Fibronectin type-III" evidence="4">
    <location>
        <begin position="273"/>
        <end position="367"/>
    </location>
</feature>
<dbReference type="SMART" id="SM00060">
    <property type="entry name" value="FN3"/>
    <property type="match status" value="5"/>
</dbReference>
<dbReference type="CDD" id="cd06414">
    <property type="entry name" value="GH25_LytC-like"/>
    <property type="match status" value="1"/>
</dbReference>
<dbReference type="SUPFAM" id="SSF51445">
    <property type="entry name" value="(Trans)glycosidases"/>
    <property type="match status" value="1"/>
</dbReference>
<evidence type="ECO:0000313" key="6">
    <source>
        <dbReference type="Proteomes" id="UP001470288"/>
    </source>
</evidence>
<dbReference type="InterPro" id="IPR002053">
    <property type="entry name" value="Glyco_hydro_25"/>
</dbReference>
<dbReference type="SUPFAM" id="SSF49265">
    <property type="entry name" value="Fibronectin type III"/>
    <property type="match status" value="4"/>
</dbReference>
<evidence type="ECO:0000256" key="3">
    <source>
        <dbReference type="SAM" id="SignalP"/>
    </source>
</evidence>
<dbReference type="PROSITE" id="PS50853">
    <property type="entry name" value="FN3"/>
    <property type="match status" value="2"/>
</dbReference>
<dbReference type="InterPro" id="IPR036116">
    <property type="entry name" value="FN3_sf"/>
</dbReference>
<feature type="region of interest" description="Disordered" evidence="2">
    <location>
        <begin position="43"/>
        <end position="84"/>
    </location>
</feature>
<evidence type="ECO:0000256" key="1">
    <source>
        <dbReference type="ARBA" id="ARBA00010646"/>
    </source>
</evidence>
<proteinExistence type="inferred from homology"/>
<evidence type="ECO:0000256" key="2">
    <source>
        <dbReference type="SAM" id="MobiDB-lite"/>
    </source>
</evidence>
<dbReference type="Gene3D" id="3.20.20.80">
    <property type="entry name" value="Glycosidases"/>
    <property type="match status" value="1"/>
</dbReference>